<organism evidence="3 4">
    <name type="scientific">Mesobacillus jeotgali</name>
    <dbReference type="NCBI Taxonomy" id="129985"/>
    <lineage>
        <taxon>Bacteria</taxon>
        <taxon>Bacillati</taxon>
        <taxon>Bacillota</taxon>
        <taxon>Bacilli</taxon>
        <taxon>Bacillales</taxon>
        <taxon>Bacillaceae</taxon>
        <taxon>Mesobacillus</taxon>
    </lineage>
</organism>
<accession>A0ABY9VIV3</accession>
<dbReference type="EMBL" id="CP134494">
    <property type="protein sequence ID" value="WNF23598.1"/>
    <property type="molecule type" value="Genomic_DNA"/>
</dbReference>
<dbReference type="PROSITE" id="PS50164">
    <property type="entry name" value="GIY_YIG"/>
    <property type="match status" value="1"/>
</dbReference>
<dbReference type="PANTHER" id="PTHR30562">
    <property type="entry name" value="UVRC/OXIDOREDUCTASE"/>
    <property type="match status" value="1"/>
</dbReference>
<dbReference type="InterPro" id="IPR050066">
    <property type="entry name" value="UvrABC_protein_C"/>
</dbReference>
<dbReference type="RefSeq" id="WP_311073982.1">
    <property type="nucleotide sequence ID" value="NZ_CP134494.1"/>
</dbReference>
<protein>
    <submittedName>
        <fullName evidence="3">UvrB/UvrC motif-containing protein</fullName>
    </submittedName>
</protein>
<name>A0ABY9VIV3_9BACI</name>
<gene>
    <name evidence="3" type="ORF">RH061_03555</name>
</gene>
<dbReference type="SUPFAM" id="SSF46600">
    <property type="entry name" value="C-terminal UvrC-binding domain of UvrB"/>
    <property type="match status" value="1"/>
</dbReference>
<dbReference type="PANTHER" id="PTHR30562:SF1">
    <property type="entry name" value="UVRABC SYSTEM PROTEIN C"/>
    <property type="match status" value="1"/>
</dbReference>
<dbReference type="InterPro" id="IPR047296">
    <property type="entry name" value="GIY-YIG_UvrC_Cho"/>
</dbReference>
<dbReference type="CDD" id="cd10434">
    <property type="entry name" value="GIY-YIG_UvrC_Cho"/>
    <property type="match status" value="1"/>
</dbReference>
<dbReference type="Pfam" id="PF02151">
    <property type="entry name" value="UVR"/>
    <property type="match status" value="1"/>
</dbReference>
<feature type="domain" description="UVR" evidence="1">
    <location>
        <begin position="180"/>
        <end position="215"/>
    </location>
</feature>
<feature type="domain" description="GIY-YIG" evidence="2">
    <location>
        <begin position="1"/>
        <end position="73"/>
    </location>
</feature>
<dbReference type="InterPro" id="IPR035901">
    <property type="entry name" value="GIY-YIG_endonuc_sf"/>
</dbReference>
<dbReference type="PROSITE" id="PS50151">
    <property type="entry name" value="UVR"/>
    <property type="match status" value="1"/>
</dbReference>
<dbReference type="Proteomes" id="UP001303324">
    <property type="component" value="Chromosome"/>
</dbReference>
<keyword evidence="4" id="KW-1185">Reference proteome</keyword>
<evidence type="ECO:0000259" key="2">
    <source>
        <dbReference type="PROSITE" id="PS50164"/>
    </source>
</evidence>
<evidence type="ECO:0000259" key="1">
    <source>
        <dbReference type="PROSITE" id="PS50151"/>
    </source>
</evidence>
<proteinExistence type="predicted"/>
<dbReference type="InterPro" id="IPR000305">
    <property type="entry name" value="GIY-YIG_endonuc"/>
</dbReference>
<dbReference type="InterPro" id="IPR036876">
    <property type="entry name" value="UVR_dom_sf"/>
</dbReference>
<evidence type="ECO:0000313" key="3">
    <source>
        <dbReference type="EMBL" id="WNF23598.1"/>
    </source>
</evidence>
<reference evidence="3 4" key="1">
    <citation type="submission" date="2023-09" db="EMBL/GenBank/DDBJ databases">
        <title>Microbial mechanism of fulvic acid promoting antimony reduction mineralization in rice fields.</title>
        <authorList>
            <person name="Chen G."/>
            <person name="Lan J."/>
        </authorList>
    </citation>
    <scope>NUCLEOTIDE SEQUENCE [LARGE SCALE GENOMIC DNA]</scope>
    <source>
        <strain evidence="3 4">PS1</strain>
    </source>
</reference>
<dbReference type="InterPro" id="IPR001943">
    <property type="entry name" value="UVR_dom"/>
</dbReference>
<dbReference type="Pfam" id="PF01541">
    <property type="entry name" value="GIY-YIG"/>
    <property type="match status" value="1"/>
</dbReference>
<dbReference type="Gene3D" id="3.40.1440.10">
    <property type="entry name" value="GIY-YIG endonuclease"/>
    <property type="match status" value="1"/>
</dbReference>
<sequence>MKDQKGTVIYVGKAKSLKKRVQTYFQNSAAHPQKIKKMVANIHDFDVLHTDTEFEAFLLECKLIKEMKPLFNKKMKSHLSYSYIAIKMDGPFRKITITSEKSEDGDTIYFGPYTSPIYVKKAIENFKEYFEINCLQPLKGSPCLNYPLGKCNGLCLGGSRVEEYNRIVEKFISFLKGSDAEILDEIQKKMNHASEEFQFEEAAKYRNYMKSFSILMYKENIIQFTGGNKNIVVLEWINDRTLKVFLIRGHKVVFSKEYHPEKFNRLSEEIRENIFHSFQGSEIRKSVVIGKEELDEAQIIYSYLNGGNARYIIIPEEWLDGSESEKLDASIDQLLNG</sequence>
<evidence type="ECO:0000313" key="4">
    <source>
        <dbReference type="Proteomes" id="UP001303324"/>
    </source>
</evidence>
<dbReference type="SUPFAM" id="SSF82771">
    <property type="entry name" value="GIY-YIG endonuclease"/>
    <property type="match status" value="1"/>
</dbReference>
<dbReference type="SMART" id="SM00465">
    <property type="entry name" value="GIYc"/>
    <property type="match status" value="1"/>
</dbReference>